<gene>
    <name evidence="8" type="ORF">FD17_GL001326</name>
</gene>
<dbReference type="InterPro" id="IPR020846">
    <property type="entry name" value="MFS_dom"/>
</dbReference>
<dbReference type="GO" id="GO:0022857">
    <property type="term" value="F:transmembrane transporter activity"/>
    <property type="evidence" value="ECO:0007669"/>
    <property type="project" value="InterPro"/>
</dbReference>
<feature type="transmembrane region" description="Helical" evidence="6">
    <location>
        <begin position="162"/>
        <end position="181"/>
    </location>
</feature>
<dbReference type="EMBL" id="AZEA01000022">
    <property type="protein sequence ID" value="KRK87353.1"/>
    <property type="molecule type" value="Genomic_DNA"/>
</dbReference>
<evidence type="ECO:0000256" key="3">
    <source>
        <dbReference type="ARBA" id="ARBA00022692"/>
    </source>
</evidence>
<dbReference type="InterPro" id="IPR011701">
    <property type="entry name" value="MFS"/>
</dbReference>
<organism evidence="8 9">
    <name type="scientific">Lentilactobacillus sunkii DSM 19904</name>
    <dbReference type="NCBI Taxonomy" id="1423808"/>
    <lineage>
        <taxon>Bacteria</taxon>
        <taxon>Bacillati</taxon>
        <taxon>Bacillota</taxon>
        <taxon>Bacilli</taxon>
        <taxon>Lactobacillales</taxon>
        <taxon>Lactobacillaceae</taxon>
        <taxon>Lentilactobacillus</taxon>
    </lineage>
</organism>
<reference evidence="8 9" key="1">
    <citation type="journal article" date="2015" name="Genome Announc.">
        <title>Expanding the biotechnology potential of lactobacilli through comparative genomics of 213 strains and associated genera.</title>
        <authorList>
            <person name="Sun Z."/>
            <person name="Harris H.M."/>
            <person name="McCann A."/>
            <person name="Guo C."/>
            <person name="Argimon S."/>
            <person name="Zhang W."/>
            <person name="Yang X."/>
            <person name="Jeffery I.B."/>
            <person name="Cooney J.C."/>
            <person name="Kagawa T.F."/>
            <person name="Liu W."/>
            <person name="Song Y."/>
            <person name="Salvetti E."/>
            <person name="Wrobel A."/>
            <person name="Rasinkangas P."/>
            <person name="Parkhill J."/>
            <person name="Rea M.C."/>
            <person name="O'Sullivan O."/>
            <person name="Ritari J."/>
            <person name="Douillard F.P."/>
            <person name="Paul Ross R."/>
            <person name="Yang R."/>
            <person name="Briner A.E."/>
            <person name="Felis G.E."/>
            <person name="de Vos W.M."/>
            <person name="Barrangou R."/>
            <person name="Klaenhammer T.R."/>
            <person name="Caufield P.W."/>
            <person name="Cui Y."/>
            <person name="Zhang H."/>
            <person name="O'Toole P.W."/>
        </authorList>
    </citation>
    <scope>NUCLEOTIDE SEQUENCE [LARGE SCALE GENOMIC DNA]</scope>
    <source>
        <strain evidence="8 9">DSM 19904</strain>
    </source>
</reference>
<dbReference type="InterPro" id="IPR053160">
    <property type="entry name" value="MFS_DHA3_Transporter"/>
</dbReference>
<dbReference type="PATRIC" id="fig|1423808.3.peg.1337"/>
<keyword evidence="3 6" id="KW-0812">Transmembrane</keyword>
<dbReference type="AlphaFoldDB" id="A0A0R1L393"/>
<keyword evidence="9" id="KW-1185">Reference proteome</keyword>
<evidence type="ECO:0000256" key="1">
    <source>
        <dbReference type="ARBA" id="ARBA00004651"/>
    </source>
</evidence>
<evidence type="ECO:0000313" key="8">
    <source>
        <dbReference type="EMBL" id="KRK87353.1"/>
    </source>
</evidence>
<feature type="transmembrane region" description="Helical" evidence="6">
    <location>
        <begin position="12"/>
        <end position="31"/>
    </location>
</feature>
<comment type="subcellular location">
    <subcellularLocation>
        <location evidence="1">Cell membrane</location>
        <topology evidence="1">Multi-pass membrane protein</topology>
    </subcellularLocation>
</comment>
<evidence type="ECO:0000256" key="6">
    <source>
        <dbReference type="SAM" id="Phobius"/>
    </source>
</evidence>
<dbReference type="PROSITE" id="PS50850">
    <property type="entry name" value="MFS"/>
    <property type="match status" value="1"/>
</dbReference>
<dbReference type="Gene3D" id="1.20.1250.20">
    <property type="entry name" value="MFS general substrate transporter like domains"/>
    <property type="match status" value="1"/>
</dbReference>
<keyword evidence="2" id="KW-0813">Transport</keyword>
<protein>
    <submittedName>
        <fullName evidence="8">Transporter, major facilitator family protein</fullName>
    </submittedName>
</protein>
<feature type="transmembrane region" description="Helical" evidence="6">
    <location>
        <begin position="304"/>
        <end position="324"/>
    </location>
</feature>
<keyword evidence="4 6" id="KW-1133">Transmembrane helix</keyword>
<feature type="transmembrane region" description="Helical" evidence="6">
    <location>
        <begin position="279"/>
        <end position="298"/>
    </location>
</feature>
<feature type="transmembrane region" description="Helical" evidence="6">
    <location>
        <begin position="247"/>
        <end position="267"/>
    </location>
</feature>
<evidence type="ECO:0000259" key="7">
    <source>
        <dbReference type="PROSITE" id="PS50850"/>
    </source>
</evidence>
<evidence type="ECO:0000256" key="4">
    <source>
        <dbReference type="ARBA" id="ARBA00022989"/>
    </source>
</evidence>
<dbReference type="Proteomes" id="UP000051581">
    <property type="component" value="Unassembled WGS sequence"/>
</dbReference>
<feature type="transmembrane region" description="Helical" evidence="6">
    <location>
        <begin position="364"/>
        <end position="382"/>
    </location>
</feature>
<name>A0A0R1L393_9LACO</name>
<proteinExistence type="predicted"/>
<evidence type="ECO:0000313" key="9">
    <source>
        <dbReference type="Proteomes" id="UP000051581"/>
    </source>
</evidence>
<dbReference type="GO" id="GO:0005886">
    <property type="term" value="C:plasma membrane"/>
    <property type="evidence" value="ECO:0007669"/>
    <property type="project" value="UniProtKB-SubCell"/>
</dbReference>
<evidence type="ECO:0000256" key="2">
    <source>
        <dbReference type="ARBA" id="ARBA00022448"/>
    </source>
</evidence>
<feature type="transmembrane region" description="Helical" evidence="6">
    <location>
        <begin position="216"/>
        <end position="235"/>
    </location>
</feature>
<accession>A0A0R1L393</accession>
<dbReference type="RefSeq" id="WP_057826140.1">
    <property type="nucleotide sequence ID" value="NZ_AZEA01000022.1"/>
</dbReference>
<dbReference type="OrthoDB" id="9816124at2"/>
<dbReference type="SUPFAM" id="SSF103473">
    <property type="entry name" value="MFS general substrate transporter"/>
    <property type="match status" value="1"/>
</dbReference>
<comment type="caution">
    <text evidence="8">The sequence shown here is derived from an EMBL/GenBank/DDBJ whole genome shotgun (WGS) entry which is preliminary data.</text>
</comment>
<dbReference type="PANTHER" id="PTHR23530:SF1">
    <property type="entry name" value="PERMEASE, MAJOR FACILITATOR SUPERFAMILY-RELATED"/>
    <property type="match status" value="1"/>
</dbReference>
<feature type="transmembrane region" description="Helical" evidence="6">
    <location>
        <begin position="336"/>
        <end position="358"/>
    </location>
</feature>
<sequence length="390" mass="43886">MKTNYASNINKGYTYSFLSWFGITSLWVMYLQTRGLTLVEIGLCESIFHIASFLFEVPSGVLADRLTYKFDLVIGRLAAILSAAIILFGQTFWMFALGFIISALSYNMQSGTMEALLYDSLVKDKATKRYPKVISHIDVIIEFADTLGVVIAGFLVHWHFELTYVIGIVVGMMGLITVLFFKEPVIKKRTVEKPTSVKSIVVNSYKTMKGNHQLRNLMLFDALYATVCTSYFYYFQTLMENDHFSGWMISALMVVSALLNIVGIQLTPTIQKKFSKRELIIALSVSLACMLMLTWLAWLPLLIAMFLISQLLPSFIDPIFSSYYNEMISSEERATLLSVASVLFSAAMIFMFPLLGWLIQINGFSFGFGLVGCVLAVVLIAMRRSFASPK</sequence>
<keyword evidence="5 6" id="KW-0472">Membrane</keyword>
<dbReference type="InterPro" id="IPR036259">
    <property type="entry name" value="MFS_trans_sf"/>
</dbReference>
<evidence type="ECO:0000256" key="5">
    <source>
        <dbReference type="ARBA" id="ARBA00023136"/>
    </source>
</evidence>
<feature type="transmembrane region" description="Helical" evidence="6">
    <location>
        <begin position="133"/>
        <end position="156"/>
    </location>
</feature>
<dbReference type="PANTHER" id="PTHR23530">
    <property type="entry name" value="TRANSPORT PROTEIN-RELATED"/>
    <property type="match status" value="1"/>
</dbReference>
<feature type="domain" description="Major facilitator superfamily (MFS) profile" evidence="7">
    <location>
        <begin position="1"/>
        <end position="390"/>
    </location>
</feature>
<feature type="transmembrane region" description="Helical" evidence="6">
    <location>
        <begin position="77"/>
        <end position="104"/>
    </location>
</feature>
<dbReference type="Pfam" id="PF07690">
    <property type="entry name" value="MFS_1"/>
    <property type="match status" value="1"/>
</dbReference>